<evidence type="ECO:0000256" key="1">
    <source>
        <dbReference type="ARBA" id="ARBA00004651"/>
    </source>
</evidence>
<evidence type="ECO:0000313" key="10">
    <source>
        <dbReference type="EMBL" id="KAK9727029.1"/>
    </source>
</evidence>
<dbReference type="NCBIfam" id="TIGR01569">
    <property type="entry name" value="A_tha_TIGR01569"/>
    <property type="match status" value="1"/>
</dbReference>
<keyword evidence="4 7" id="KW-0812">Transmembrane</keyword>
<feature type="region of interest" description="Disordered" evidence="8">
    <location>
        <begin position="1"/>
        <end position="21"/>
    </location>
</feature>
<proteinExistence type="inferred from homology"/>
<dbReference type="PANTHER" id="PTHR36488:SF11">
    <property type="entry name" value="CASP-LIKE PROTEIN"/>
    <property type="match status" value="1"/>
</dbReference>
<evidence type="ECO:0000259" key="9">
    <source>
        <dbReference type="Pfam" id="PF04535"/>
    </source>
</evidence>
<evidence type="ECO:0000256" key="2">
    <source>
        <dbReference type="ARBA" id="ARBA00007651"/>
    </source>
</evidence>
<dbReference type="InterPro" id="IPR044173">
    <property type="entry name" value="CASPL"/>
</dbReference>
<feature type="transmembrane region" description="Helical" evidence="7">
    <location>
        <begin position="184"/>
        <end position="206"/>
    </location>
</feature>
<evidence type="ECO:0000256" key="4">
    <source>
        <dbReference type="ARBA" id="ARBA00022692"/>
    </source>
</evidence>
<dbReference type="Proteomes" id="UP001443914">
    <property type="component" value="Unassembled WGS sequence"/>
</dbReference>
<reference evidence="10" key="1">
    <citation type="submission" date="2024-03" db="EMBL/GenBank/DDBJ databases">
        <title>WGS assembly of Saponaria officinalis var. Norfolk2.</title>
        <authorList>
            <person name="Jenkins J."/>
            <person name="Shu S."/>
            <person name="Grimwood J."/>
            <person name="Barry K."/>
            <person name="Goodstein D."/>
            <person name="Schmutz J."/>
            <person name="Leebens-Mack J."/>
            <person name="Osbourn A."/>
        </authorList>
    </citation>
    <scope>NUCLEOTIDE SEQUENCE [LARGE SCALE GENOMIC DNA]</scope>
    <source>
        <strain evidence="10">JIC</strain>
    </source>
</reference>
<feature type="domain" description="Casparian strip membrane protein" evidence="9">
    <location>
        <begin position="46"/>
        <end position="193"/>
    </location>
</feature>
<evidence type="ECO:0000256" key="7">
    <source>
        <dbReference type="RuleBase" id="RU361233"/>
    </source>
</evidence>
<feature type="transmembrane region" description="Helical" evidence="7">
    <location>
        <begin position="53"/>
        <end position="73"/>
    </location>
</feature>
<dbReference type="PANTHER" id="PTHR36488">
    <property type="entry name" value="CASP-LIKE PROTEIN 1U1"/>
    <property type="match status" value="1"/>
</dbReference>
<comment type="subcellular location">
    <subcellularLocation>
        <location evidence="1 7">Cell membrane</location>
        <topology evidence="1 7">Multi-pass membrane protein</topology>
    </subcellularLocation>
</comment>
<accession>A0AAW1L2W3</accession>
<keyword evidence="5 7" id="KW-1133">Transmembrane helix</keyword>
<feature type="transmembrane region" description="Helical" evidence="7">
    <location>
        <begin position="93"/>
        <end position="119"/>
    </location>
</feature>
<keyword evidence="11" id="KW-1185">Reference proteome</keyword>
<evidence type="ECO:0000256" key="6">
    <source>
        <dbReference type="ARBA" id="ARBA00023136"/>
    </source>
</evidence>
<dbReference type="GO" id="GO:0005886">
    <property type="term" value="C:plasma membrane"/>
    <property type="evidence" value="ECO:0007669"/>
    <property type="project" value="UniProtKB-SubCell"/>
</dbReference>
<dbReference type="Pfam" id="PF04535">
    <property type="entry name" value="CASP_dom"/>
    <property type="match status" value="1"/>
</dbReference>
<evidence type="ECO:0000256" key="3">
    <source>
        <dbReference type="ARBA" id="ARBA00022475"/>
    </source>
</evidence>
<gene>
    <name evidence="10" type="ORF">RND81_05G253400</name>
</gene>
<sequence>MSHHESASMPIHNAKTEPRGNKGFAAMKAGVMKAGVMGGGGGALGRGLAIIDFILRLAAIIAALAATITMGTTNQTLNFFTQFFQFRARYYDLPAFSFFVGANAVASGYLVLSLPFSLVTIVRPQAIGIKFLLLALDTVTLALTMAGAAAAAAIVYLAHQGNTKTNWVAICQQFGSFCQRVSGAVVASFIAAAIFMVLVILSAASIKRRN</sequence>
<comment type="caution">
    <text evidence="10">The sequence shown here is derived from an EMBL/GenBank/DDBJ whole genome shotgun (WGS) entry which is preliminary data.</text>
</comment>
<organism evidence="10 11">
    <name type="scientific">Saponaria officinalis</name>
    <name type="common">Common soapwort</name>
    <name type="synonym">Lychnis saponaria</name>
    <dbReference type="NCBI Taxonomy" id="3572"/>
    <lineage>
        <taxon>Eukaryota</taxon>
        <taxon>Viridiplantae</taxon>
        <taxon>Streptophyta</taxon>
        <taxon>Embryophyta</taxon>
        <taxon>Tracheophyta</taxon>
        <taxon>Spermatophyta</taxon>
        <taxon>Magnoliopsida</taxon>
        <taxon>eudicotyledons</taxon>
        <taxon>Gunneridae</taxon>
        <taxon>Pentapetalae</taxon>
        <taxon>Caryophyllales</taxon>
        <taxon>Caryophyllaceae</taxon>
        <taxon>Caryophylleae</taxon>
        <taxon>Saponaria</taxon>
    </lineage>
</organism>
<keyword evidence="6 7" id="KW-0472">Membrane</keyword>
<dbReference type="InterPro" id="IPR006459">
    <property type="entry name" value="CASP/CASPL"/>
</dbReference>
<comment type="similarity">
    <text evidence="2 7">Belongs to the Casparian strip membrane proteins (CASP) family.</text>
</comment>
<dbReference type="InterPro" id="IPR006702">
    <property type="entry name" value="CASP_dom"/>
</dbReference>
<evidence type="ECO:0000313" key="11">
    <source>
        <dbReference type="Proteomes" id="UP001443914"/>
    </source>
</evidence>
<comment type="subunit">
    <text evidence="7">Homodimer and heterodimers.</text>
</comment>
<protein>
    <recommendedName>
        <fullName evidence="7">CASP-like protein</fullName>
    </recommendedName>
</protein>
<dbReference type="AlphaFoldDB" id="A0AAW1L2W3"/>
<keyword evidence="3 7" id="KW-1003">Cell membrane</keyword>
<evidence type="ECO:0000256" key="8">
    <source>
        <dbReference type="SAM" id="MobiDB-lite"/>
    </source>
</evidence>
<feature type="transmembrane region" description="Helical" evidence="7">
    <location>
        <begin position="131"/>
        <end position="158"/>
    </location>
</feature>
<name>A0AAW1L2W3_SAPOF</name>
<dbReference type="EMBL" id="JBDFQZ010000005">
    <property type="protein sequence ID" value="KAK9727029.1"/>
    <property type="molecule type" value="Genomic_DNA"/>
</dbReference>
<evidence type="ECO:0000256" key="5">
    <source>
        <dbReference type="ARBA" id="ARBA00022989"/>
    </source>
</evidence>